<keyword evidence="1" id="KW-0645">Protease</keyword>
<feature type="signal peptide" evidence="9">
    <location>
        <begin position="1"/>
        <end position="26"/>
    </location>
</feature>
<evidence type="ECO:0000256" key="5">
    <source>
        <dbReference type="ARBA" id="ARBA00022801"/>
    </source>
</evidence>
<dbReference type="GO" id="GO:0008237">
    <property type="term" value="F:metallopeptidase activity"/>
    <property type="evidence" value="ECO:0007669"/>
    <property type="project" value="UniProtKB-KW"/>
</dbReference>
<keyword evidence="3 9" id="KW-0732">Signal</keyword>
<feature type="chain" id="PRO_5008042195" evidence="9">
    <location>
        <begin position="27"/>
        <end position="364"/>
    </location>
</feature>
<evidence type="ECO:0000256" key="6">
    <source>
        <dbReference type="ARBA" id="ARBA00022833"/>
    </source>
</evidence>
<dbReference type="GO" id="GO:0030288">
    <property type="term" value="C:outer membrane-bounded periplasmic space"/>
    <property type="evidence" value="ECO:0007669"/>
    <property type="project" value="InterPro"/>
</dbReference>
<keyword evidence="7" id="KW-0482">Metalloprotease</keyword>
<dbReference type="GO" id="GO:0006508">
    <property type="term" value="P:proteolysis"/>
    <property type="evidence" value="ECO:0007669"/>
    <property type="project" value="UniProtKB-KW"/>
</dbReference>
<dbReference type="InterPro" id="IPR009045">
    <property type="entry name" value="Zn_M74/Hedgehog-like"/>
</dbReference>
<evidence type="ECO:0000256" key="9">
    <source>
        <dbReference type="SAM" id="SignalP"/>
    </source>
</evidence>
<evidence type="ECO:0000313" key="10">
    <source>
        <dbReference type="EMBL" id="KTR07367.1"/>
    </source>
</evidence>
<gene>
    <name evidence="10" type="ORF">NS365_04215</name>
</gene>
<dbReference type="Gene3D" id="3.30.1380.10">
    <property type="match status" value="1"/>
</dbReference>
<evidence type="ECO:0000256" key="8">
    <source>
        <dbReference type="SAM" id="MobiDB-lite"/>
    </source>
</evidence>
<reference evidence="10 11" key="1">
    <citation type="journal article" date="2016" name="Front. Microbiol.">
        <title>Genomic Resource of Rice Seed Associated Bacteria.</title>
        <authorList>
            <person name="Midha S."/>
            <person name="Bansal K."/>
            <person name="Sharma S."/>
            <person name="Kumar N."/>
            <person name="Patil P.P."/>
            <person name="Chaudhry V."/>
            <person name="Patil P.B."/>
        </authorList>
    </citation>
    <scope>NUCLEOTIDE SEQUENCE [LARGE SCALE GENOMIC DNA]</scope>
    <source>
        <strain evidence="10 11">NS365</strain>
    </source>
</reference>
<keyword evidence="11" id="KW-1185">Reference proteome</keyword>
<dbReference type="GO" id="GO:0046872">
    <property type="term" value="F:metal ion binding"/>
    <property type="evidence" value="ECO:0007669"/>
    <property type="project" value="UniProtKB-KW"/>
</dbReference>
<dbReference type="GO" id="GO:0004252">
    <property type="term" value="F:serine-type endopeptidase activity"/>
    <property type="evidence" value="ECO:0007669"/>
    <property type="project" value="InterPro"/>
</dbReference>
<proteinExistence type="predicted"/>
<keyword evidence="5" id="KW-0378">Hydrolase</keyword>
<keyword evidence="2" id="KW-0479">Metal-binding</keyword>
<evidence type="ECO:0000256" key="3">
    <source>
        <dbReference type="ARBA" id="ARBA00022729"/>
    </source>
</evidence>
<evidence type="ECO:0000256" key="2">
    <source>
        <dbReference type="ARBA" id="ARBA00022723"/>
    </source>
</evidence>
<evidence type="ECO:0000256" key="7">
    <source>
        <dbReference type="ARBA" id="ARBA00023049"/>
    </source>
</evidence>
<dbReference type="RefSeq" id="WP_058599133.1">
    <property type="nucleotide sequence ID" value="NZ_LDQA01000011.1"/>
</dbReference>
<dbReference type="NCBIfam" id="NF006947">
    <property type="entry name" value="PRK09429.1"/>
    <property type="match status" value="1"/>
</dbReference>
<keyword evidence="6" id="KW-0862">Zinc</keyword>
<dbReference type="InterPro" id="IPR005073">
    <property type="entry name" value="Peptidase_M74"/>
</dbReference>
<dbReference type="Proteomes" id="UP000078529">
    <property type="component" value="Unassembled WGS sequence"/>
</dbReference>
<feature type="compositionally biased region" description="Pro residues" evidence="8">
    <location>
        <begin position="330"/>
        <end position="339"/>
    </location>
</feature>
<keyword evidence="4" id="KW-0574">Periplasm</keyword>
<organism evidence="10 11">
    <name type="scientific">Aureimonas ureilytica</name>
    <dbReference type="NCBI Taxonomy" id="401562"/>
    <lineage>
        <taxon>Bacteria</taxon>
        <taxon>Pseudomonadati</taxon>
        <taxon>Pseudomonadota</taxon>
        <taxon>Alphaproteobacteria</taxon>
        <taxon>Hyphomicrobiales</taxon>
        <taxon>Aurantimonadaceae</taxon>
        <taxon>Aureimonas</taxon>
    </lineage>
</organism>
<feature type="compositionally biased region" description="Low complexity" evidence="8">
    <location>
        <begin position="340"/>
        <end position="352"/>
    </location>
</feature>
<name>A0A175RV10_9HYPH</name>
<comment type="caution">
    <text evidence="10">The sequence shown here is derived from an EMBL/GenBank/DDBJ whole genome shotgun (WGS) entry which is preliminary data.</text>
</comment>
<dbReference type="SUPFAM" id="SSF55166">
    <property type="entry name" value="Hedgehog/DD-peptidase"/>
    <property type="match status" value="1"/>
</dbReference>
<protein>
    <submittedName>
        <fullName evidence="10">Peptidase</fullName>
    </submittedName>
</protein>
<evidence type="ECO:0000256" key="1">
    <source>
        <dbReference type="ARBA" id="ARBA00022670"/>
    </source>
</evidence>
<evidence type="ECO:0000313" key="11">
    <source>
        <dbReference type="Proteomes" id="UP000078529"/>
    </source>
</evidence>
<sequence>MLSGSRSRLSLATLGLVAALSGPAGAQTPAKELFGSEATPSAGPPQSIGFYSKGCLSGAMEMPKDGPTWQVMKPSRNRAFAHPTMIRFLQRLSGDAAREAHWRGLLFGDMAQPRGGPMKDGHASHQIGLDADIYLTEMPTRRLSPHERDTMPLPSVIDKRTNRIDLSRWRPEMLKLIRTAAREPEVERIFVHPGIKEQLCKTAGRDRAWLNKVRPMFGHDYHFHVRISCQPGSPNCQSQESTGKGDGCDKLDWWFNVALRPPPPNAKPYKKPPPIFMAALPKACAAVLNQPAAKGGAVMASSPAPSLPQPPPVAAAMSDDFDDGAQPAPIASPAPPPLAPSASAPAYAREPPGGLPMPRFRPAR</sequence>
<evidence type="ECO:0000256" key="4">
    <source>
        <dbReference type="ARBA" id="ARBA00022764"/>
    </source>
</evidence>
<dbReference type="AlphaFoldDB" id="A0A175RV10"/>
<accession>A0A175RV10</accession>
<feature type="region of interest" description="Disordered" evidence="8">
    <location>
        <begin position="296"/>
        <end position="364"/>
    </location>
</feature>
<dbReference type="PATRIC" id="fig|401562.4.peg.395"/>
<dbReference type="EMBL" id="LDQA01000011">
    <property type="protein sequence ID" value="KTR07367.1"/>
    <property type="molecule type" value="Genomic_DNA"/>
</dbReference>
<dbReference type="Pfam" id="PF03411">
    <property type="entry name" value="Peptidase_M74"/>
    <property type="match status" value="1"/>
</dbReference>